<organism evidence="5 6">
    <name type="scientific">Thalassoglobus neptunius</name>
    <dbReference type="NCBI Taxonomy" id="1938619"/>
    <lineage>
        <taxon>Bacteria</taxon>
        <taxon>Pseudomonadati</taxon>
        <taxon>Planctomycetota</taxon>
        <taxon>Planctomycetia</taxon>
        <taxon>Planctomycetales</taxon>
        <taxon>Planctomycetaceae</taxon>
        <taxon>Thalassoglobus</taxon>
    </lineage>
</organism>
<proteinExistence type="predicted"/>
<evidence type="ECO:0000256" key="2">
    <source>
        <dbReference type="ARBA" id="ARBA00023180"/>
    </source>
</evidence>
<dbReference type="SUPFAM" id="SSF56300">
    <property type="entry name" value="Metallo-dependent phosphatases"/>
    <property type="match status" value="1"/>
</dbReference>
<dbReference type="PANTHER" id="PTHR10340:SF57">
    <property type="entry name" value="METALLOPHOS DOMAIN-CONTAINING PROTEIN"/>
    <property type="match status" value="1"/>
</dbReference>
<dbReference type="OrthoDB" id="106957at2"/>
<dbReference type="GO" id="GO:0016787">
    <property type="term" value="F:hydrolase activity"/>
    <property type="evidence" value="ECO:0007669"/>
    <property type="project" value="UniProtKB-KW"/>
</dbReference>
<feature type="region of interest" description="Disordered" evidence="3">
    <location>
        <begin position="1"/>
        <end position="25"/>
    </location>
</feature>
<evidence type="ECO:0000256" key="3">
    <source>
        <dbReference type="SAM" id="MobiDB-lite"/>
    </source>
</evidence>
<keyword evidence="1" id="KW-0378">Hydrolase</keyword>
<evidence type="ECO:0000256" key="1">
    <source>
        <dbReference type="ARBA" id="ARBA00022801"/>
    </source>
</evidence>
<dbReference type="RefSeq" id="WP_146511605.1">
    <property type="nucleotide sequence ID" value="NZ_SIHI01000025.1"/>
</dbReference>
<dbReference type="Pfam" id="PF00149">
    <property type="entry name" value="Metallophos"/>
    <property type="match status" value="1"/>
</dbReference>
<evidence type="ECO:0000313" key="5">
    <source>
        <dbReference type="EMBL" id="TWT47027.1"/>
    </source>
</evidence>
<dbReference type="InterPro" id="IPR004843">
    <property type="entry name" value="Calcineurin-like_PHP"/>
</dbReference>
<accession>A0A5C5W958</accession>
<dbReference type="Gene3D" id="3.60.21.10">
    <property type="match status" value="1"/>
</dbReference>
<dbReference type="Proteomes" id="UP000317243">
    <property type="component" value="Unassembled WGS sequence"/>
</dbReference>
<evidence type="ECO:0000259" key="4">
    <source>
        <dbReference type="Pfam" id="PF00149"/>
    </source>
</evidence>
<keyword evidence="6" id="KW-1185">Reference proteome</keyword>
<protein>
    <recommendedName>
        <fullName evidence="4">Calcineurin-like phosphoesterase domain-containing protein</fullName>
    </recommendedName>
</protein>
<feature type="compositionally biased region" description="Basic and acidic residues" evidence="3">
    <location>
        <begin position="9"/>
        <end position="19"/>
    </location>
</feature>
<dbReference type="EMBL" id="SIHI01000025">
    <property type="protein sequence ID" value="TWT47027.1"/>
    <property type="molecule type" value="Genomic_DNA"/>
</dbReference>
<gene>
    <name evidence="5" type="ORF">KOR42_42240</name>
</gene>
<feature type="domain" description="Calcineurin-like phosphoesterase" evidence="4">
    <location>
        <begin position="78"/>
        <end position="380"/>
    </location>
</feature>
<dbReference type="AlphaFoldDB" id="A0A5C5W958"/>
<sequence length="549" mass="62514">MPRLPLRNIETKLQDRDETSIEEGSTMMSNECADRNEMSSKANELPRRITGAPLKVLKQVVVLMTLFCWGQAIVAEEILLISDIHFDPYSGLDRKAFEKLMELPEEEWPDYFRSLQQPTSHYGSDSNYTLFVSSINEAYRRVPDPLFILYPGDFLAHDWQSKYNALAPRTIAEDAEAYRQFTQKALRLIATEFRQVFPEIPVYATLGNDDSYCQDYWIQADGPFLSAFADIWEPTLNETVDRPDFRETFLKWGAYAVNLPGLSDERLIVLNTVLWSGSYCTDYHDPKQQNCCECKPLGNSPGLAQLKWLEKELVAARSRGQKVWLLMHVPPGLDSYVEEENSGRCATAELWNDPFSTGYRDLVDRFRDVLRIAFTGHTHMDDYRVLRVKQQPVLLHKIAPAVSPVFGNNPAFQVYEFDCESSSLTNWKTNILDLKSHGEDARKTEWRSEYDAGHIFGITEVSARSIDPLFVKIRESPSGANAKAYQTFYSASADEIRDNDLMIYVCSVLNSTFLDFSKCLADSGLETPHHVDEPAKIRRSAGGLSAPKN</sequence>
<dbReference type="PANTHER" id="PTHR10340">
    <property type="entry name" value="SPHINGOMYELIN PHOSPHODIESTERASE"/>
    <property type="match status" value="1"/>
</dbReference>
<reference evidence="5 6" key="1">
    <citation type="submission" date="2019-02" db="EMBL/GenBank/DDBJ databases">
        <title>Deep-cultivation of Planctomycetes and their phenomic and genomic characterization uncovers novel biology.</title>
        <authorList>
            <person name="Wiegand S."/>
            <person name="Jogler M."/>
            <person name="Boedeker C."/>
            <person name="Pinto D."/>
            <person name="Vollmers J."/>
            <person name="Rivas-Marin E."/>
            <person name="Kohn T."/>
            <person name="Peeters S.H."/>
            <person name="Heuer A."/>
            <person name="Rast P."/>
            <person name="Oberbeckmann S."/>
            <person name="Bunk B."/>
            <person name="Jeske O."/>
            <person name="Meyerdierks A."/>
            <person name="Storesund J.E."/>
            <person name="Kallscheuer N."/>
            <person name="Luecker S."/>
            <person name="Lage O.M."/>
            <person name="Pohl T."/>
            <person name="Merkel B.J."/>
            <person name="Hornburger P."/>
            <person name="Mueller R.-W."/>
            <person name="Bruemmer F."/>
            <person name="Labrenz M."/>
            <person name="Spormann A.M."/>
            <person name="Op Den Camp H."/>
            <person name="Overmann J."/>
            <person name="Amann R."/>
            <person name="Jetten M.S.M."/>
            <person name="Mascher T."/>
            <person name="Medema M.H."/>
            <person name="Devos D.P."/>
            <person name="Kaster A.-K."/>
            <person name="Ovreas L."/>
            <person name="Rohde M."/>
            <person name="Galperin M.Y."/>
            <person name="Jogler C."/>
        </authorList>
    </citation>
    <scope>NUCLEOTIDE SEQUENCE [LARGE SCALE GENOMIC DNA]</scope>
    <source>
        <strain evidence="5 6">KOR42</strain>
    </source>
</reference>
<dbReference type="InterPro" id="IPR029052">
    <property type="entry name" value="Metallo-depent_PP-like"/>
</dbReference>
<comment type="caution">
    <text evidence="5">The sequence shown here is derived from an EMBL/GenBank/DDBJ whole genome shotgun (WGS) entry which is preliminary data.</text>
</comment>
<keyword evidence="2" id="KW-0325">Glycoprotein</keyword>
<name>A0A5C5W958_9PLAN</name>
<evidence type="ECO:0000313" key="6">
    <source>
        <dbReference type="Proteomes" id="UP000317243"/>
    </source>
</evidence>